<dbReference type="CDD" id="cd01106">
    <property type="entry name" value="HTH_TipAL-Mta"/>
    <property type="match status" value="1"/>
</dbReference>
<sequence>MRKNNLMTTGEIAKKMNVSVRTVQYYDKIGLLAPNEISEGGRRLYSFKDYMTLHQIVSLKELGFTLTEIKERLIPSNGAEEIDKYLKQQETRIENEIQKLNARYEIIKKFRHEMMLMKDLDWEMLVEILSLLRNDDENFWVVKHFDKETYSKIKDRFKDDKGKKYTRYMQRLCEEAIVLKRENTSCHDSKSIDFAERWWEKIMEFTGGDIKMLQQMTQMTDEGSFENSEFMNTYKEAEDYISEVLTYCFEKNLLVFPTVKEDKENDKS</sequence>
<proteinExistence type="predicted"/>
<evidence type="ECO:0000256" key="1">
    <source>
        <dbReference type="ARBA" id="ARBA00023125"/>
    </source>
</evidence>
<dbReference type="PROSITE" id="PS50937">
    <property type="entry name" value="HTH_MERR_2"/>
    <property type="match status" value="1"/>
</dbReference>
<dbReference type="GO" id="GO:0003700">
    <property type="term" value="F:DNA-binding transcription factor activity"/>
    <property type="evidence" value="ECO:0007669"/>
    <property type="project" value="InterPro"/>
</dbReference>
<dbReference type="PANTHER" id="PTHR30204">
    <property type="entry name" value="REDOX-CYCLING DRUG-SENSING TRANSCRIPTIONAL ACTIVATOR SOXR"/>
    <property type="match status" value="1"/>
</dbReference>
<dbReference type="Proteomes" id="UP000184251">
    <property type="component" value="Unassembled WGS sequence"/>
</dbReference>
<dbReference type="GO" id="GO:0003677">
    <property type="term" value="F:DNA binding"/>
    <property type="evidence" value="ECO:0007669"/>
    <property type="project" value="UniProtKB-KW"/>
</dbReference>
<name>A0A1M4U6X3_9FIRM</name>
<gene>
    <name evidence="3" type="ORF">SAMN02746064_00662</name>
</gene>
<dbReference type="STRING" id="1120975.SAMN02746064_00662"/>
<dbReference type="Gene3D" id="1.10.1660.10">
    <property type="match status" value="1"/>
</dbReference>
<keyword evidence="1 3" id="KW-0238">DNA-binding</keyword>
<feature type="domain" description="HTH merR-type" evidence="2">
    <location>
        <begin position="6"/>
        <end position="75"/>
    </location>
</feature>
<evidence type="ECO:0000313" key="4">
    <source>
        <dbReference type="Proteomes" id="UP000184251"/>
    </source>
</evidence>
<dbReference type="AlphaFoldDB" id="A0A1M4U6X3"/>
<accession>A0A1M4U6X3</accession>
<dbReference type="SUPFAM" id="SSF46955">
    <property type="entry name" value="Putative DNA-binding domain"/>
    <property type="match status" value="1"/>
</dbReference>
<dbReference type="PANTHER" id="PTHR30204:SF96">
    <property type="entry name" value="CHROMOSOME-ANCHORING PROTEIN RACA"/>
    <property type="match status" value="1"/>
</dbReference>
<dbReference type="EMBL" id="FQTU01000003">
    <property type="protein sequence ID" value="SHE52398.1"/>
    <property type="molecule type" value="Genomic_DNA"/>
</dbReference>
<dbReference type="SMART" id="SM00422">
    <property type="entry name" value="HTH_MERR"/>
    <property type="match status" value="1"/>
</dbReference>
<organism evidence="3 4">
    <name type="scientific">Alkalibacter saccharofermentans DSM 14828</name>
    <dbReference type="NCBI Taxonomy" id="1120975"/>
    <lineage>
        <taxon>Bacteria</taxon>
        <taxon>Bacillati</taxon>
        <taxon>Bacillota</taxon>
        <taxon>Clostridia</taxon>
        <taxon>Eubacteriales</taxon>
        <taxon>Eubacteriaceae</taxon>
        <taxon>Alkalibacter</taxon>
    </lineage>
</organism>
<dbReference type="InterPro" id="IPR000551">
    <property type="entry name" value="MerR-type_HTH_dom"/>
</dbReference>
<dbReference type="RefSeq" id="WP_073269661.1">
    <property type="nucleotide sequence ID" value="NZ_FQTU01000003.1"/>
</dbReference>
<dbReference type="InterPro" id="IPR009061">
    <property type="entry name" value="DNA-bd_dom_put_sf"/>
</dbReference>
<evidence type="ECO:0000259" key="2">
    <source>
        <dbReference type="PROSITE" id="PS50937"/>
    </source>
</evidence>
<dbReference type="Pfam" id="PF13411">
    <property type="entry name" value="MerR_1"/>
    <property type="match status" value="1"/>
</dbReference>
<evidence type="ECO:0000313" key="3">
    <source>
        <dbReference type="EMBL" id="SHE52398.1"/>
    </source>
</evidence>
<dbReference type="PRINTS" id="PR00040">
    <property type="entry name" value="HTHMERR"/>
</dbReference>
<dbReference type="OrthoDB" id="9777497at2"/>
<dbReference type="InterPro" id="IPR047057">
    <property type="entry name" value="MerR_fam"/>
</dbReference>
<protein>
    <submittedName>
        <fullName evidence="3">DNA-binding transcriptional regulator, MerR family</fullName>
    </submittedName>
</protein>
<reference evidence="3 4" key="1">
    <citation type="submission" date="2016-11" db="EMBL/GenBank/DDBJ databases">
        <authorList>
            <person name="Jaros S."/>
            <person name="Januszkiewicz K."/>
            <person name="Wedrychowicz H."/>
        </authorList>
    </citation>
    <scope>NUCLEOTIDE SEQUENCE [LARGE SCALE GENOMIC DNA]</scope>
    <source>
        <strain evidence="3 4">DSM 14828</strain>
    </source>
</reference>
<keyword evidence="4" id="KW-1185">Reference proteome</keyword>